<feature type="compositionally biased region" description="Basic and acidic residues" evidence="1">
    <location>
        <begin position="292"/>
        <end position="301"/>
    </location>
</feature>
<feature type="region of interest" description="Disordered" evidence="1">
    <location>
        <begin position="245"/>
        <end position="314"/>
    </location>
</feature>
<reference evidence="2" key="1">
    <citation type="submission" date="2021-09" db="EMBL/GenBank/DDBJ databases">
        <title>A high-quality genome of the endoparasitic fungus Hirsutella rhossiliensis with a comparison of Hirsutella genomes reveals transposable elements contributing to genome size variation.</title>
        <authorList>
            <person name="Lin R."/>
            <person name="Jiao Y."/>
            <person name="Sun X."/>
            <person name="Ling J."/>
            <person name="Xie B."/>
            <person name="Cheng X."/>
        </authorList>
    </citation>
    <scope>NUCLEOTIDE SEQUENCE</scope>
    <source>
        <strain evidence="2">HR02</strain>
    </source>
</reference>
<feature type="compositionally biased region" description="Basic and acidic residues" evidence="1">
    <location>
        <begin position="29"/>
        <end position="50"/>
    </location>
</feature>
<name>A0A9P8SGG7_9HYPO</name>
<keyword evidence="3" id="KW-1185">Reference proteome</keyword>
<feature type="compositionally biased region" description="Low complexity" evidence="1">
    <location>
        <begin position="246"/>
        <end position="256"/>
    </location>
</feature>
<sequence>MRDFSRGFLSYCDDALNGAPTRAGKNASHGRDGGYRSDLRRYGPEGDGAVRGRPLPARPDPQPRMAPHVQPPKRVFGDWAACLGTEAVEGFQNWHTYTVADCPRQLTDIWGSAVDYGQAIREEIKLQTGVEPVDVHESQETRRGLRPAYRDDDCVIQGGYTEEMATLRHRPISATDHQEPPTYPINRRADAAAEKTTTVTTVIVREVRELLRALPGRPQAIEKHAVRKMGSRLYRQTNMELERLAPTTSPQSSQGPTPSPCARAVEARQMQRPPPSSAQAPDPTALLPPQDEITKNPRQEDYPSSPGQRGKAEPYHSMALRLAEAEDYDIVLIQKPNFWIEKRAGHTFHAFAPERAWDPDQAPRVMSYARNDANIRVEQICSIPTRDILWLRVNGILIINFYRYEGTPEPLDYLLPWQMPCRG</sequence>
<dbReference type="Gene3D" id="3.60.10.10">
    <property type="entry name" value="Endonuclease/exonuclease/phosphatase"/>
    <property type="match status" value="1"/>
</dbReference>
<gene>
    <name evidence="2" type="ORF">HRG_07108</name>
</gene>
<dbReference type="OrthoDB" id="5145195at2759"/>
<evidence type="ECO:0000313" key="3">
    <source>
        <dbReference type="Proteomes" id="UP000824596"/>
    </source>
</evidence>
<organism evidence="2 3">
    <name type="scientific">Hirsutella rhossiliensis</name>
    <dbReference type="NCBI Taxonomy" id="111463"/>
    <lineage>
        <taxon>Eukaryota</taxon>
        <taxon>Fungi</taxon>
        <taxon>Dikarya</taxon>
        <taxon>Ascomycota</taxon>
        <taxon>Pezizomycotina</taxon>
        <taxon>Sordariomycetes</taxon>
        <taxon>Hypocreomycetidae</taxon>
        <taxon>Hypocreales</taxon>
        <taxon>Ophiocordycipitaceae</taxon>
        <taxon>Hirsutella</taxon>
    </lineage>
</organism>
<dbReference type="AlphaFoldDB" id="A0A9P8SGG7"/>
<proteinExistence type="predicted"/>
<feature type="region of interest" description="Disordered" evidence="1">
    <location>
        <begin position="19"/>
        <end position="71"/>
    </location>
</feature>
<dbReference type="GeneID" id="68356237"/>
<protein>
    <submittedName>
        <fullName evidence="2">Uncharacterized protein</fullName>
    </submittedName>
</protein>
<dbReference type="RefSeq" id="XP_044719541.1">
    <property type="nucleotide sequence ID" value="XM_044865579.1"/>
</dbReference>
<dbReference type="InterPro" id="IPR036691">
    <property type="entry name" value="Endo/exonu/phosph_ase_sf"/>
</dbReference>
<evidence type="ECO:0000313" key="2">
    <source>
        <dbReference type="EMBL" id="KAH0962028.1"/>
    </source>
</evidence>
<evidence type="ECO:0000256" key="1">
    <source>
        <dbReference type="SAM" id="MobiDB-lite"/>
    </source>
</evidence>
<dbReference type="EMBL" id="JAIZPD010000007">
    <property type="protein sequence ID" value="KAH0962028.1"/>
    <property type="molecule type" value="Genomic_DNA"/>
</dbReference>
<dbReference type="Proteomes" id="UP000824596">
    <property type="component" value="Unassembled WGS sequence"/>
</dbReference>
<comment type="caution">
    <text evidence="2">The sequence shown here is derived from an EMBL/GenBank/DDBJ whole genome shotgun (WGS) entry which is preliminary data.</text>
</comment>
<accession>A0A9P8SGG7</accession>